<evidence type="ECO:0000259" key="5">
    <source>
        <dbReference type="PROSITE" id="PS50893"/>
    </source>
</evidence>
<dbReference type="GO" id="GO:0005524">
    <property type="term" value="F:ATP binding"/>
    <property type="evidence" value="ECO:0007669"/>
    <property type="project" value="UniProtKB-KW"/>
</dbReference>
<evidence type="ECO:0000313" key="6">
    <source>
        <dbReference type="EMBL" id="HHR95687.1"/>
    </source>
</evidence>
<evidence type="ECO:0000256" key="1">
    <source>
        <dbReference type="ARBA" id="ARBA00022448"/>
    </source>
</evidence>
<dbReference type="InterPro" id="IPR027417">
    <property type="entry name" value="P-loop_NTPase"/>
</dbReference>
<dbReference type="InterPro" id="IPR050107">
    <property type="entry name" value="ABC_carbohydrate_import_ATPase"/>
</dbReference>
<evidence type="ECO:0000256" key="2">
    <source>
        <dbReference type="ARBA" id="ARBA00022737"/>
    </source>
</evidence>
<dbReference type="PANTHER" id="PTHR43790">
    <property type="entry name" value="CARBOHYDRATE TRANSPORT ATP-BINDING PROTEIN MG119-RELATED"/>
    <property type="match status" value="1"/>
</dbReference>
<dbReference type="CDD" id="cd03216">
    <property type="entry name" value="ABC_Carb_Monos_I"/>
    <property type="match status" value="1"/>
</dbReference>
<dbReference type="SMART" id="SM00382">
    <property type="entry name" value="AAA"/>
    <property type="match status" value="1"/>
</dbReference>
<dbReference type="Pfam" id="PF00005">
    <property type="entry name" value="ABC_tran"/>
    <property type="match status" value="2"/>
</dbReference>
<dbReference type="InterPro" id="IPR003439">
    <property type="entry name" value="ABC_transporter-like_ATP-bd"/>
</dbReference>
<feature type="domain" description="ABC transporter" evidence="5">
    <location>
        <begin position="5"/>
        <end position="234"/>
    </location>
</feature>
<evidence type="ECO:0000256" key="4">
    <source>
        <dbReference type="ARBA" id="ARBA00022840"/>
    </source>
</evidence>
<comment type="caution">
    <text evidence="6">The sequence shown here is derived from an EMBL/GenBank/DDBJ whole genome shotgun (WGS) entry which is preliminary data.</text>
</comment>
<dbReference type="PROSITE" id="PS00211">
    <property type="entry name" value="ABC_TRANSPORTER_1"/>
    <property type="match status" value="1"/>
</dbReference>
<dbReference type="GO" id="GO:0016887">
    <property type="term" value="F:ATP hydrolysis activity"/>
    <property type="evidence" value="ECO:0007669"/>
    <property type="project" value="InterPro"/>
</dbReference>
<sequence length="489" mass="54810">MSNLIKIVEISKRFGDIIALENVSLDIDSGEIIALLGENGSGKTTLAKILYGIYTPDKGYIEINGIRKILTSPAEAKNLGIVMVSQRPQLIDELTALENISIFLNTSVSRIHKNVENLLHEFNIDINVSKPVYTLSYTEKQYVEMIKALLAMPKLMIVDEATTYLPLSIKLKFFNMMKKILADGSSIIFITHKILEALEFSNRIIVLRKGRIVGRFNSDSVTVEELRKTMFEGFGGISSIQVSRQIKDVNRDIKTVLKIDNVSVLDEYSRRVVDDVSLDVKQGEISVIVGIAGNGQKELCEAIVGLRKVEKGRILFEDKDVTKLPPSKRIAMGFHYIPEDPFRDGVFLNLTIAENLKVFSQRRIEKEILLETISKLNIIPANPIVKVYKLSGGNIQKVAISRIFINIPRIIIAYNPTRMLDEYSSKLVMSALTRFATLGGSALIFSEDLDEALAMGDKIAVMVRGKIVKLYDQAMVERSELEKVMTSYD</sequence>
<keyword evidence="4 6" id="KW-0067">ATP-binding</keyword>
<keyword evidence="3" id="KW-0547">Nucleotide-binding</keyword>
<organism evidence="6">
    <name type="scientific">Ignisphaera aggregans</name>
    <dbReference type="NCBI Taxonomy" id="334771"/>
    <lineage>
        <taxon>Archaea</taxon>
        <taxon>Thermoproteota</taxon>
        <taxon>Thermoprotei</taxon>
        <taxon>Desulfurococcales</taxon>
        <taxon>Desulfurococcaceae</taxon>
        <taxon>Ignisphaera</taxon>
    </lineage>
</organism>
<evidence type="ECO:0000256" key="3">
    <source>
        <dbReference type="ARBA" id="ARBA00022741"/>
    </source>
</evidence>
<dbReference type="SUPFAM" id="SSF52540">
    <property type="entry name" value="P-loop containing nucleoside triphosphate hydrolases"/>
    <property type="match status" value="2"/>
</dbReference>
<gene>
    <name evidence="6" type="ORF">ENL47_02430</name>
</gene>
<name>A0A7C5UVU7_9CREN</name>
<dbReference type="EMBL" id="DRUB01000043">
    <property type="protein sequence ID" value="HHR95687.1"/>
    <property type="molecule type" value="Genomic_DNA"/>
</dbReference>
<keyword evidence="2" id="KW-0677">Repeat</keyword>
<feature type="domain" description="ABC transporter" evidence="5">
    <location>
        <begin position="257"/>
        <end position="489"/>
    </location>
</feature>
<accession>A0A7C5UVU7</accession>
<dbReference type="AlphaFoldDB" id="A0A7C5UVU7"/>
<dbReference type="InterPro" id="IPR003593">
    <property type="entry name" value="AAA+_ATPase"/>
</dbReference>
<dbReference type="PROSITE" id="PS50893">
    <property type="entry name" value="ABC_TRANSPORTER_2"/>
    <property type="match status" value="2"/>
</dbReference>
<dbReference type="InterPro" id="IPR017871">
    <property type="entry name" value="ABC_transporter-like_CS"/>
</dbReference>
<reference evidence="6" key="1">
    <citation type="journal article" date="2020" name="mSystems">
        <title>Genome- and Community-Level Interaction Insights into Carbon Utilization and Element Cycling Functions of Hydrothermarchaeota in Hydrothermal Sediment.</title>
        <authorList>
            <person name="Zhou Z."/>
            <person name="Liu Y."/>
            <person name="Xu W."/>
            <person name="Pan J."/>
            <person name="Luo Z.H."/>
            <person name="Li M."/>
        </authorList>
    </citation>
    <scope>NUCLEOTIDE SEQUENCE [LARGE SCALE GENOMIC DNA]</scope>
    <source>
        <strain evidence="6">SpSt-1</strain>
    </source>
</reference>
<protein>
    <submittedName>
        <fullName evidence="6">ATP-binding cassette domain-containing protein</fullName>
    </submittedName>
</protein>
<dbReference type="Gene3D" id="3.40.50.300">
    <property type="entry name" value="P-loop containing nucleotide triphosphate hydrolases"/>
    <property type="match status" value="2"/>
</dbReference>
<proteinExistence type="predicted"/>
<keyword evidence="1" id="KW-0813">Transport</keyword>
<dbReference type="PANTHER" id="PTHR43790:SF9">
    <property type="entry name" value="GALACTOFURANOSE TRANSPORTER ATP-BINDING PROTEIN YTFR"/>
    <property type="match status" value="1"/>
</dbReference>